<dbReference type="GO" id="GO:0000166">
    <property type="term" value="F:nucleotide binding"/>
    <property type="evidence" value="ECO:0007669"/>
    <property type="project" value="InterPro"/>
</dbReference>
<dbReference type="PANTHER" id="PTHR43462">
    <property type="entry name" value="ALANYL-TRNA EDITING PROTEIN"/>
    <property type="match status" value="1"/>
</dbReference>
<accession>A0A0G4HI57</accession>
<feature type="compositionally biased region" description="Low complexity" evidence="1">
    <location>
        <begin position="9"/>
        <end position="20"/>
    </location>
</feature>
<name>A0A0G4HI57_9ALVE</name>
<reference evidence="2" key="1">
    <citation type="submission" date="2014-11" db="EMBL/GenBank/DDBJ databases">
        <authorList>
            <person name="Otto D Thomas"/>
            <person name="Naeem Raeece"/>
        </authorList>
    </citation>
    <scope>NUCLEOTIDE SEQUENCE</scope>
</reference>
<gene>
    <name evidence="2" type="ORF">Cvel_27720</name>
</gene>
<dbReference type="InterPro" id="IPR051335">
    <property type="entry name" value="Alanyl-tRNA_Editing_Enzymes"/>
</dbReference>
<evidence type="ECO:0000313" key="2">
    <source>
        <dbReference type="EMBL" id="CEM43712.1"/>
    </source>
</evidence>
<dbReference type="Gene3D" id="2.40.30.130">
    <property type="match status" value="1"/>
</dbReference>
<dbReference type="SUPFAM" id="SSF50447">
    <property type="entry name" value="Translation proteins"/>
    <property type="match status" value="1"/>
</dbReference>
<dbReference type="PANTHER" id="PTHR43462:SF2">
    <property type="entry name" value="THREONYL AND ALANYL TRNA SYNTHETASE SECOND ADDITIONAL DOMAIN-CONTAINING PROTEIN"/>
    <property type="match status" value="1"/>
</dbReference>
<dbReference type="EMBL" id="CDMZ01002742">
    <property type="protein sequence ID" value="CEM43712.1"/>
    <property type="molecule type" value="Genomic_DNA"/>
</dbReference>
<dbReference type="Gene3D" id="3.30.980.10">
    <property type="entry name" value="Threonyl-trna Synthetase, Chain A, domain 2"/>
    <property type="match status" value="1"/>
</dbReference>
<protein>
    <recommendedName>
        <fullName evidence="3">Threonyl/alanyl tRNA synthetase SAD domain-containing protein</fullName>
    </recommendedName>
</protein>
<dbReference type="SUPFAM" id="SSF55186">
    <property type="entry name" value="ThrRS/AlaRS common domain"/>
    <property type="match status" value="1"/>
</dbReference>
<sequence>MAASVQTGDTSPSPDVSTSSPSPPVDETRLLPPTSLLYFHRKFDETEYAEPSRVLHVDEGGQRIILEKSLFHPQGGGQPGDVGRIFFRMQGDGDGETAEKSAEVKNTTIINKDLPDGGHVVLELLSSSPSSSGPALTKDTVIARQQVDVESRKANARLHSAGHLLDAGVLRAGVKGWSPGKGFHFPEGAYVEYALSKEGADIPSSPEEKSQMIQKIQAAVDELIRSGDAVRVRLEQRKKEETGEKQSAAGPLLTSATARYVSIGGVECPCGGTHVASLENITERGQLRLVIKTLQKKKSNMRVSYEIVAALMT</sequence>
<dbReference type="InterPro" id="IPR018163">
    <property type="entry name" value="Thr/Ala-tRNA-synth_IIc_edit"/>
</dbReference>
<dbReference type="InterPro" id="IPR009000">
    <property type="entry name" value="Transl_B-barrel_sf"/>
</dbReference>
<dbReference type="VEuPathDB" id="CryptoDB:Cvel_27720"/>
<proteinExistence type="predicted"/>
<organism evidence="2">
    <name type="scientific">Chromera velia CCMP2878</name>
    <dbReference type="NCBI Taxonomy" id="1169474"/>
    <lineage>
        <taxon>Eukaryota</taxon>
        <taxon>Sar</taxon>
        <taxon>Alveolata</taxon>
        <taxon>Colpodellida</taxon>
        <taxon>Chromeraceae</taxon>
        <taxon>Chromera</taxon>
    </lineage>
</organism>
<feature type="region of interest" description="Disordered" evidence="1">
    <location>
        <begin position="1"/>
        <end position="31"/>
    </location>
</feature>
<evidence type="ECO:0000256" key="1">
    <source>
        <dbReference type="SAM" id="MobiDB-lite"/>
    </source>
</evidence>
<dbReference type="AlphaFoldDB" id="A0A0G4HI57"/>
<evidence type="ECO:0008006" key="3">
    <source>
        <dbReference type="Google" id="ProtNLM"/>
    </source>
</evidence>